<reference evidence="2" key="1">
    <citation type="journal article" date="2022" name="bioRxiv">
        <title>Sequencing and chromosome-scale assembly of the giantPleurodeles waltlgenome.</title>
        <authorList>
            <person name="Brown T."/>
            <person name="Elewa A."/>
            <person name="Iarovenko S."/>
            <person name="Subramanian E."/>
            <person name="Araus A.J."/>
            <person name="Petzold A."/>
            <person name="Susuki M."/>
            <person name="Suzuki K.-i.T."/>
            <person name="Hayashi T."/>
            <person name="Toyoda A."/>
            <person name="Oliveira C."/>
            <person name="Osipova E."/>
            <person name="Leigh N.D."/>
            <person name="Simon A."/>
            <person name="Yun M.H."/>
        </authorList>
    </citation>
    <scope>NUCLEOTIDE SEQUENCE</scope>
    <source>
        <strain evidence="2">20211129_DDA</strain>
        <tissue evidence="2">Liver</tissue>
    </source>
</reference>
<dbReference type="Proteomes" id="UP001066276">
    <property type="component" value="Chromosome 6"/>
</dbReference>
<feature type="region of interest" description="Disordered" evidence="1">
    <location>
        <begin position="70"/>
        <end position="117"/>
    </location>
</feature>
<evidence type="ECO:0000256" key="1">
    <source>
        <dbReference type="SAM" id="MobiDB-lite"/>
    </source>
</evidence>
<feature type="region of interest" description="Disordered" evidence="1">
    <location>
        <begin position="18"/>
        <end position="40"/>
    </location>
</feature>
<dbReference type="AlphaFoldDB" id="A0AAV7QM71"/>
<feature type="compositionally biased region" description="Basic and acidic residues" evidence="1">
    <location>
        <begin position="95"/>
        <end position="116"/>
    </location>
</feature>
<organism evidence="2 3">
    <name type="scientific">Pleurodeles waltl</name>
    <name type="common">Iberian ribbed newt</name>
    <dbReference type="NCBI Taxonomy" id="8319"/>
    <lineage>
        <taxon>Eukaryota</taxon>
        <taxon>Metazoa</taxon>
        <taxon>Chordata</taxon>
        <taxon>Craniata</taxon>
        <taxon>Vertebrata</taxon>
        <taxon>Euteleostomi</taxon>
        <taxon>Amphibia</taxon>
        <taxon>Batrachia</taxon>
        <taxon>Caudata</taxon>
        <taxon>Salamandroidea</taxon>
        <taxon>Salamandridae</taxon>
        <taxon>Pleurodelinae</taxon>
        <taxon>Pleurodeles</taxon>
    </lineage>
</organism>
<gene>
    <name evidence="2" type="ORF">NDU88_007929</name>
</gene>
<sequence length="148" mass="16060">MSRLECYLHRQREVWDPRSRGAPCGGSENRGRCSAMNRRPTAPTKMVATLIADEWSGWAGCSKGERALEDTTQRLTVPPSPTGTGGPVRTPNEGPLRRPEPGTARGRQETFHRGGHDLGLVGLQRSVSGGAVSWRNATCRSGDQWPPG</sequence>
<evidence type="ECO:0000313" key="2">
    <source>
        <dbReference type="EMBL" id="KAJ1141601.1"/>
    </source>
</evidence>
<keyword evidence="3" id="KW-1185">Reference proteome</keyword>
<accession>A0AAV7QM71</accession>
<comment type="caution">
    <text evidence="2">The sequence shown here is derived from an EMBL/GenBank/DDBJ whole genome shotgun (WGS) entry which is preliminary data.</text>
</comment>
<name>A0AAV7QM71_PLEWA</name>
<protein>
    <submittedName>
        <fullName evidence="2">Uncharacterized protein</fullName>
    </submittedName>
</protein>
<dbReference type="EMBL" id="JANPWB010000010">
    <property type="protein sequence ID" value="KAJ1141601.1"/>
    <property type="molecule type" value="Genomic_DNA"/>
</dbReference>
<proteinExistence type="predicted"/>
<evidence type="ECO:0000313" key="3">
    <source>
        <dbReference type="Proteomes" id="UP001066276"/>
    </source>
</evidence>